<organism evidence="2 3">
    <name type="scientific">Kibdelosporangium banguiense</name>
    <dbReference type="NCBI Taxonomy" id="1365924"/>
    <lineage>
        <taxon>Bacteria</taxon>
        <taxon>Bacillati</taxon>
        <taxon>Actinomycetota</taxon>
        <taxon>Actinomycetes</taxon>
        <taxon>Pseudonocardiales</taxon>
        <taxon>Pseudonocardiaceae</taxon>
        <taxon>Kibdelosporangium</taxon>
    </lineage>
</organism>
<name>A0ABS4TYT4_9PSEU</name>
<evidence type="ECO:0000256" key="1">
    <source>
        <dbReference type="SAM" id="MobiDB-lite"/>
    </source>
</evidence>
<proteinExistence type="predicted"/>
<sequence>MLAGTLNSSTDATGRGEGVKCARGAQGGAHFTPAPAKGWKEGHETLRIRQPAVVGAGLGQVRTGLRGGSLVMSVGR</sequence>
<evidence type="ECO:0000313" key="2">
    <source>
        <dbReference type="EMBL" id="MBP2329564.1"/>
    </source>
</evidence>
<reference evidence="2 3" key="1">
    <citation type="submission" date="2021-03" db="EMBL/GenBank/DDBJ databases">
        <title>Sequencing the genomes of 1000 actinobacteria strains.</title>
        <authorList>
            <person name="Klenk H.-P."/>
        </authorList>
    </citation>
    <scope>NUCLEOTIDE SEQUENCE [LARGE SCALE GENOMIC DNA]</scope>
    <source>
        <strain evidence="2 3">DSM 46670</strain>
    </source>
</reference>
<feature type="region of interest" description="Disordered" evidence="1">
    <location>
        <begin position="1"/>
        <end position="41"/>
    </location>
</feature>
<gene>
    <name evidence="2" type="ORF">JOF56_009949</name>
</gene>
<dbReference type="Proteomes" id="UP001519332">
    <property type="component" value="Unassembled WGS sequence"/>
</dbReference>
<protein>
    <submittedName>
        <fullName evidence="2">Uncharacterized protein</fullName>
    </submittedName>
</protein>
<dbReference type="EMBL" id="JAGINW010000001">
    <property type="protein sequence ID" value="MBP2329564.1"/>
    <property type="molecule type" value="Genomic_DNA"/>
</dbReference>
<feature type="compositionally biased region" description="Polar residues" evidence="1">
    <location>
        <begin position="1"/>
        <end position="12"/>
    </location>
</feature>
<accession>A0ABS4TYT4</accession>
<keyword evidence="3" id="KW-1185">Reference proteome</keyword>
<comment type="caution">
    <text evidence="2">The sequence shown here is derived from an EMBL/GenBank/DDBJ whole genome shotgun (WGS) entry which is preliminary data.</text>
</comment>
<evidence type="ECO:0000313" key="3">
    <source>
        <dbReference type="Proteomes" id="UP001519332"/>
    </source>
</evidence>